<comment type="caution">
    <text evidence="2">The sequence shown here is derived from an EMBL/GenBank/DDBJ whole genome shotgun (WGS) entry which is preliminary data.</text>
</comment>
<feature type="compositionally biased region" description="Basic residues" evidence="1">
    <location>
        <begin position="477"/>
        <end position="498"/>
    </location>
</feature>
<organism evidence="2 3">
    <name type="scientific">Peronospora farinosa</name>
    <dbReference type="NCBI Taxonomy" id="134698"/>
    <lineage>
        <taxon>Eukaryota</taxon>
        <taxon>Sar</taxon>
        <taxon>Stramenopiles</taxon>
        <taxon>Oomycota</taxon>
        <taxon>Peronosporomycetes</taxon>
        <taxon>Peronosporales</taxon>
        <taxon>Peronosporaceae</taxon>
        <taxon>Peronospora</taxon>
    </lineage>
</organism>
<evidence type="ECO:0000313" key="3">
    <source>
        <dbReference type="Proteomes" id="UP001159659"/>
    </source>
</evidence>
<reference evidence="2" key="1">
    <citation type="submission" date="2022-12" db="EMBL/GenBank/DDBJ databases">
        <authorList>
            <person name="Webb A."/>
        </authorList>
    </citation>
    <scope>NUCLEOTIDE SEQUENCE</scope>
    <source>
        <strain evidence="2">Pf2</strain>
    </source>
</reference>
<feature type="compositionally biased region" description="Low complexity" evidence="1">
    <location>
        <begin position="464"/>
        <end position="476"/>
    </location>
</feature>
<sequence length="663" mass="73467">MTRLERNMGESSALHRLAAVSGETIVTSLLSTATPDAQRAAIQDFMVRELAEANRRVPRTSHHDAINMETSMYSGDGPDRLPLNRWFREVDIAIASGLIDAPTSKVNFLLSCLAGKAKKWALGKLVVDESAFPTLDDIQRDLRLAFEPPQDESPLQGMTRYCLTRAEPKSLEGAFALALREDYTVASSYLHAASQHSRTSGLEPMEIDAIESSRGRGKSLSRDIRNPNTMKCFRCGKTGPVRLSVVHLRRVVNELATTSSQHRESDGPLCAVCSVTLTEPQNEAVEQRFPHTQTSVEQGFPMHNEAAVEQGLPHTSTSDEQRLPNNFEAVEQGLPHTSTSDEQRLPINFEAVEQELPHTSTSDEQRLPINIEAVEQGLPRTSTSDEQRLPINIEAVEQGLPRTSISDEQRIPINIEGVEQGLPQTNEAVEDELSLLTDEMGRTMDPHETDVVETELPSLEGGTSSSCDSDVSVSSRGSRRKRKRKKGARRSPRRRNLRQHADTSDSVVTESVCALEYVEGSPHRGRYIEVESPPCTAADITSLPDLKWKDFLHDLKAGDIEQVCIVSATEAASEEVLEAHPKSAEPKSAREERFAAQSWDAIRASGNPVYDIVREYADIFLEKIPAELPADRGVRHEIDLVPGSKYCVTRQWPLPRDQVIAID</sequence>
<evidence type="ECO:0000256" key="1">
    <source>
        <dbReference type="SAM" id="MobiDB-lite"/>
    </source>
</evidence>
<dbReference type="EMBL" id="CANTFK010000416">
    <property type="protein sequence ID" value="CAI5716271.1"/>
    <property type="molecule type" value="Genomic_DNA"/>
</dbReference>
<proteinExistence type="predicted"/>
<gene>
    <name evidence="2" type="ORF">PFR002_LOCUS3245</name>
</gene>
<evidence type="ECO:0000313" key="2">
    <source>
        <dbReference type="EMBL" id="CAI5716271.1"/>
    </source>
</evidence>
<evidence type="ECO:0008006" key="4">
    <source>
        <dbReference type="Google" id="ProtNLM"/>
    </source>
</evidence>
<accession>A0AAV0T783</accession>
<protein>
    <recommendedName>
        <fullName evidence="4">Retrotransposon gag domain-containing protein</fullName>
    </recommendedName>
</protein>
<dbReference type="Proteomes" id="UP001159659">
    <property type="component" value="Unassembled WGS sequence"/>
</dbReference>
<dbReference type="AlphaFoldDB" id="A0AAV0T783"/>
<feature type="region of interest" description="Disordered" evidence="1">
    <location>
        <begin position="455"/>
        <end position="505"/>
    </location>
</feature>
<name>A0AAV0T783_9STRA</name>